<evidence type="ECO:0000256" key="1">
    <source>
        <dbReference type="SAM" id="Phobius"/>
    </source>
</evidence>
<keyword evidence="1" id="KW-0812">Transmembrane</keyword>
<accession>A0A9X1JN25</accession>
<dbReference type="RefSeq" id="WP_218545442.1">
    <property type="nucleotide sequence ID" value="NZ_JAGSPD010000004.1"/>
</dbReference>
<proteinExistence type="predicted"/>
<feature type="transmembrane region" description="Helical" evidence="1">
    <location>
        <begin position="7"/>
        <end position="23"/>
    </location>
</feature>
<reference evidence="2" key="1">
    <citation type="submission" date="2021-04" db="EMBL/GenBank/DDBJ databases">
        <authorList>
            <person name="Pira H."/>
            <person name="Risdian C."/>
            <person name="Wink J."/>
        </authorList>
    </citation>
    <scope>NUCLEOTIDE SEQUENCE</scope>
    <source>
        <strain evidence="2">WHY3</strain>
    </source>
</reference>
<name>A0A9X1JN25_9FLAO</name>
<dbReference type="Proteomes" id="UP001138894">
    <property type="component" value="Unassembled WGS sequence"/>
</dbReference>
<keyword evidence="1" id="KW-0472">Membrane</keyword>
<dbReference type="AlphaFoldDB" id="A0A9X1JN25"/>
<protein>
    <submittedName>
        <fullName evidence="2">Uncharacterized protein</fullName>
    </submittedName>
</protein>
<gene>
    <name evidence="2" type="ORF">KCG49_06850</name>
</gene>
<dbReference type="EMBL" id="JAGSPD010000004">
    <property type="protein sequence ID" value="MBV7268901.1"/>
    <property type="molecule type" value="Genomic_DNA"/>
</dbReference>
<evidence type="ECO:0000313" key="2">
    <source>
        <dbReference type="EMBL" id="MBV7268901.1"/>
    </source>
</evidence>
<keyword evidence="1" id="KW-1133">Transmembrane helix</keyword>
<organism evidence="2 3">
    <name type="scientific">Winogradskyella luteola</name>
    <dbReference type="NCBI Taxonomy" id="2828330"/>
    <lineage>
        <taxon>Bacteria</taxon>
        <taxon>Pseudomonadati</taxon>
        <taxon>Bacteroidota</taxon>
        <taxon>Flavobacteriia</taxon>
        <taxon>Flavobacteriales</taxon>
        <taxon>Flavobacteriaceae</taxon>
        <taxon>Winogradskyella</taxon>
    </lineage>
</organism>
<keyword evidence="3" id="KW-1185">Reference proteome</keyword>
<evidence type="ECO:0000313" key="3">
    <source>
        <dbReference type="Proteomes" id="UP001138894"/>
    </source>
</evidence>
<sequence length="120" mass="13486">MQKPVKNAILIILVLILVPFFFFKSCVIYKPEPHECEIVTAKIDTLIAGPTFDIQFKTGMGNTYYINRGIESGLNLDSLNAKVLNKTVTLHLPKLLFGTSKHIAQLALEDQILYTEFSTN</sequence>
<comment type="caution">
    <text evidence="2">The sequence shown here is derived from an EMBL/GenBank/DDBJ whole genome shotgun (WGS) entry which is preliminary data.</text>
</comment>